<dbReference type="PANTHER" id="PTHR34227">
    <property type="entry name" value="CHAPERONE PROTEIN YCDY"/>
    <property type="match status" value="1"/>
</dbReference>
<dbReference type="SUPFAM" id="SSF89155">
    <property type="entry name" value="TorD-like"/>
    <property type="match status" value="1"/>
</dbReference>
<proteinExistence type="predicted"/>
<evidence type="ECO:0000313" key="2">
    <source>
        <dbReference type="EMBL" id="CAG36500.1"/>
    </source>
</evidence>
<dbReference type="Pfam" id="PF02613">
    <property type="entry name" value="Nitrate_red_del"/>
    <property type="match status" value="1"/>
</dbReference>
<dbReference type="RefSeq" id="WP_011189012.1">
    <property type="nucleotide sequence ID" value="NC_006138.1"/>
</dbReference>
<dbReference type="InterPro" id="IPR020945">
    <property type="entry name" value="DMSO/NO3_reduct_chaperone"/>
</dbReference>
<gene>
    <name evidence="2" type="ordered locus">DP1771</name>
</gene>
<dbReference type="Proteomes" id="UP000000602">
    <property type="component" value="Chromosome"/>
</dbReference>
<dbReference type="HOGENOM" id="CLU_113650_0_0_7"/>
<keyword evidence="3" id="KW-1185">Reference proteome</keyword>
<keyword evidence="1" id="KW-0143">Chaperone</keyword>
<dbReference type="OrthoDB" id="5431740at2"/>
<dbReference type="Gene3D" id="1.10.3480.10">
    <property type="entry name" value="TorD-like"/>
    <property type="match status" value="1"/>
</dbReference>
<protein>
    <submittedName>
        <fullName evidence="2">Uncharacterized protein</fullName>
    </submittedName>
</protein>
<name>Q6AMC5_DESPS</name>
<accession>Q6AMC5</accession>
<dbReference type="PANTHER" id="PTHR34227:SF1">
    <property type="entry name" value="DIMETHYL SULFOXIDE REDUCTASE CHAPERONE-RELATED"/>
    <property type="match status" value="1"/>
</dbReference>
<dbReference type="STRING" id="177439.DP1771"/>
<dbReference type="AlphaFoldDB" id="Q6AMC5"/>
<dbReference type="KEGG" id="dps:DP1771"/>
<evidence type="ECO:0000256" key="1">
    <source>
        <dbReference type="ARBA" id="ARBA00023186"/>
    </source>
</evidence>
<dbReference type="InterPro" id="IPR050289">
    <property type="entry name" value="TorD/DmsD_chaperones"/>
</dbReference>
<organism evidence="2 3">
    <name type="scientific">Desulfotalea psychrophila (strain LSv54 / DSM 12343)</name>
    <dbReference type="NCBI Taxonomy" id="177439"/>
    <lineage>
        <taxon>Bacteria</taxon>
        <taxon>Pseudomonadati</taxon>
        <taxon>Thermodesulfobacteriota</taxon>
        <taxon>Desulfobulbia</taxon>
        <taxon>Desulfobulbales</taxon>
        <taxon>Desulfocapsaceae</taxon>
        <taxon>Desulfotalea</taxon>
    </lineage>
</organism>
<sequence>MDMMTEKELSRVRLRFIDVIKSFFLEEPDAEKMSRWRGIFASLHGEHINPLFDAAVTDFCKLLTLKNLSDLQDEYYVLFTDPFNKRHVATTASYYVDGRHHGETLAQFRGLLAKADLMKNESVIDTEDSIPVMLDSLARLIEDEIAGSATARDYQTQLVVEFLEPLVESVYLILKDDDRAEFYETCSLFLKGYLDLERGLIMEM</sequence>
<dbReference type="EMBL" id="CR522870">
    <property type="protein sequence ID" value="CAG36500.1"/>
    <property type="molecule type" value="Genomic_DNA"/>
</dbReference>
<evidence type="ECO:0000313" key="3">
    <source>
        <dbReference type="Proteomes" id="UP000000602"/>
    </source>
</evidence>
<dbReference type="eggNOG" id="COG3381">
    <property type="taxonomic scope" value="Bacteria"/>
</dbReference>
<dbReference type="InterPro" id="IPR036411">
    <property type="entry name" value="TorD-like_sf"/>
</dbReference>
<reference evidence="3" key="1">
    <citation type="journal article" date="2004" name="Environ. Microbiol.">
        <title>The genome of Desulfotalea psychrophila, a sulfate-reducing bacterium from permanently cold Arctic sediments.</title>
        <authorList>
            <person name="Rabus R."/>
            <person name="Ruepp A."/>
            <person name="Frickey T."/>
            <person name="Rattei T."/>
            <person name="Fartmann B."/>
            <person name="Stark M."/>
            <person name="Bauer M."/>
            <person name="Zibat A."/>
            <person name="Lombardot T."/>
            <person name="Becker I."/>
            <person name="Amann J."/>
            <person name="Gellner K."/>
            <person name="Teeling H."/>
            <person name="Leuschner W.D."/>
            <person name="Gloeckner F.-O."/>
            <person name="Lupas A.N."/>
            <person name="Amann R."/>
            <person name="Klenk H.-P."/>
        </authorList>
    </citation>
    <scope>NUCLEOTIDE SEQUENCE [LARGE SCALE GENOMIC DNA]</scope>
    <source>
        <strain evidence="3">DSM 12343 / LSv54</strain>
    </source>
</reference>